<dbReference type="AlphaFoldDB" id="A0A7C9PLZ1"/>
<feature type="transmembrane region" description="Helical" evidence="2">
    <location>
        <begin position="361"/>
        <end position="386"/>
    </location>
</feature>
<dbReference type="EMBL" id="JAAGWZ010000001">
    <property type="protein sequence ID" value="NEM90391.1"/>
    <property type="molecule type" value="Genomic_DNA"/>
</dbReference>
<evidence type="ECO:0000313" key="4">
    <source>
        <dbReference type="EMBL" id="NEM90391.1"/>
    </source>
</evidence>
<proteinExistence type="predicted"/>
<reference evidence="4 5" key="1">
    <citation type="journal article" date="2014" name="Int. J. Syst. Evol. Microbiol.">
        <title>Description of Galbitalea soli gen. nov., sp. nov., and Frondihabitans sucicola sp. nov.</title>
        <authorList>
            <person name="Kim S.J."/>
            <person name="Lim J.M."/>
            <person name="Ahn J.H."/>
            <person name="Weon H.Y."/>
            <person name="Hamada M."/>
            <person name="Suzuki K."/>
            <person name="Ahn T.Y."/>
            <person name="Kwon S.W."/>
        </authorList>
    </citation>
    <scope>NUCLEOTIDE SEQUENCE [LARGE SCALE GENOMIC DNA]</scope>
    <source>
        <strain evidence="4 5">NBRC 108727</strain>
    </source>
</reference>
<feature type="compositionally biased region" description="Low complexity" evidence="1">
    <location>
        <begin position="89"/>
        <end position="100"/>
    </location>
</feature>
<feature type="region of interest" description="Disordered" evidence="1">
    <location>
        <begin position="32"/>
        <end position="197"/>
    </location>
</feature>
<sequence length="490" mass="48769">MPDTPASAVPAGWYADPQNPAQLRWWSGEGWTDHVAPVTPPDAVATGAADETATESPSLAADAPDSVPETAGEPVAESVPEAVTATSIESAPEAAAGSAGQDESVTAADAAPEIAPESAADASAEQLPEPAPVSFFGLLPDSAQTRADAEPLTPSDPAEPIAAAPLDPGALPSRRSLRAAAAAAAAGTGPAPAAVTVPAPEQTAPVVEPAVALEPAVVEPPVAVEPAAAPSEPVVPAEELTAPAAESTPPAEPVVPIADPSAFATPGAPAPQAPLAEPINDGGFAAVQSLMAAEAASPHPTFTDVPPPSFGVSVPPAEPSPYPAGDPLASVPSVPAPPAAQDWGIAPSETRSRSQEASRPSAATASAWIIAISPLLAAGAVGYLLATTGIDFLSGLPQAAAAIPYILVLILALVDRRQLEARGFENPAAWTWSVLTAPIYLLMRNSSLRSNGVSSVGPLVGWFVAVIVSFVGIVGYGLLTGKALIPGFPG</sequence>
<feature type="region of interest" description="Disordered" evidence="1">
    <location>
        <begin position="224"/>
        <end position="280"/>
    </location>
</feature>
<gene>
    <name evidence="4" type="ORF">G3T37_03375</name>
</gene>
<keyword evidence="2" id="KW-0472">Membrane</keyword>
<name>A0A7C9PLZ1_9MICO</name>
<keyword evidence="5" id="KW-1185">Reference proteome</keyword>
<dbReference type="Proteomes" id="UP000479756">
    <property type="component" value="Unassembled WGS sequence"/>
</dbReference>
<feature type="compositionally biased region" description="Low complexity" evidence="1">
    <location>
        <begin position="224"/>
        <end position="249"/>
    </location>
</feature>
<feature type="domain" description="DUF2510" evidence="3">
    <location>
        <begin position="11"/>
        <end position="43"/>
    </location>
</feature>
<feature type="transmembrane region" description="Helical" evidence="2">
    <location>
        <begin position="426"/>
        <end position="443"/>
    </location>
</feature>
<accession>A0A7C9PLZ1</accession>
<dbReference type="RefSeq" id="WP_163472045.1">
    <property type="nucleotide sequence ID" value="NZ_JAAGWZ010000001.1"/>
</dbReference>
<keyword evidence="2" id="KW-1133">Transmembrane helix</keyword>
<feature type="transmembrane region" description="Helical" evidence="2">
    <location>
        <begin position="459"/>
        <end position="479"/>
    </location>
</feature>
<protein>
    <submittedName>
        <fullName evidence="4">DUF2510 domain-containing protein</fullName>
    </submittedName>
</protein>
<dbReference type="InterPro" id="IPR018929">
    <property type="entry name" value="DUF2510"/>
</dbReference>
<feature type="transmembrane region" description="Helical" evidence="2">
    <location>
        <begin position="392"/>
        <end position="414"/>
    </location>
</feature>
<keyword evidence="2" id="KW-0812">Transmembrane</keyword>
<comment type="caution">
    <text evidence="4">The sequence shown here is derived from an EMBL/GenBank/DDBJ whole genome shotgun (WGS) entry which is preliminary data.</text>
</comment>
<evidence type="ECO:0000256" key="1">
    <source>
        <dbReference type="SAM" id="MobiDB-lite"/>
    </source>
</evidence>
<dbReference type="Pfam" id="PF10708">
    <property type="entry name" value="DUF2510"/>
    <property type="match status" value="1"/>
</dbReference>
<evidence type="ECO:0000259" key="3">
    <source>
        <dbReference type="Pfam" id="PF10708"/>
    </source>
</evidence>
<feature type="compositionally biased region" description="Low complexity" evidence="1">
    <location>
        <begin position="179"/>
        <end position="197"/>
    </location>
</feature>
<evidence type="ECO:0000313" key="5">
    <source>
        <dbReference type="Proteomes" id="UP000479756"/>
    </source>
</evidence>
<feature type="region of interest" description="Disordered" evidence="1">
    <location>
        <begin position="298"/>
        <end position="358"/>
    </location>
</feature>
<evidence type="ECO:0000256" key="2">
    <source>
        <dbReference type="SAM" id="Phobius"/>
    </source>
</evidence>
<organism evidence="4 5">
    <name type="scientific">Galbitalea soli</name>
    <dbReference type="NCBI Taxonomy" id="1268042"/>
    <lineage>
        <taxon>Bacteria</taxon>
        <taxon>Bacillati</taxon>
        <taxon>Actinomycetota</taxon>
        <taxon>Actinomycetes</taxon>
        <taxon>Micrococcales</taxon>
        <taxon>Microbacteriaceae</taxon>
        <taxon>Galbitalea</taxon>
    </lineage>
</organism>